<keyword evidence="1" id="KW-0472">Membrane</keyword>
<evidence type="ECO:0008006" key="4">
    <source>
        <dbReference type="Google" id="ProtNLM"/>
    </source>
</evidence>
<dbReference type="OrthoDB" id="1163870at2"/>
<dbReference type="RefSeq" id="WP_069800716.1">
    <property type="nucleotide sequence ID" value="NZ_CP034157.1"/>
</dbReference>
<dbReference type="KEGG" id="cnr:EB819_09285"/>
<sequence>MKLIGKNSVSKYFSYFFLVLFLFIAFHFIYEIIGFSILYYKYKTGSNILSEFFLLGNDVGWAKNEYTNPIKDVLKFKIYYPFTEQNLLTGIHNKSFIINSLISSSYFTVFSFVCYKITEALSKDYIFNLKTIDWFKKLAWLSILFVPIQIINWFFNLNLKMSASLLYISFIFLSLGIILFFIIAFFKKGYELQSENDLTI</sequence>
<keyword evidence="3" id="KW-1185">Reference proteome</keyword>
<feature type="transmembrane region" description="Helical" evidence="1">
    <location>
        <begin position="12"/>
        <end position="40"/>
    </location>
</feature>
<dbReference type="Proteomes" id="UP000095601">
    <property type="component" value="Unassembled WGS sequence"/>
</dbReference>
<feature type="transmembrane region" description="Helical" evidence="1">
    <location>
        <begin position="167"/>
        <end position="186"/>
    </location>
</feature>
<reference evidence="2 3" key="1">
    <citation type="submission" date="2016-09" db="EMBL/GenBank/DDBJ databases">
        <authorList>
            <person name="Capua I."/>
            <person name="De Benedictis P."/>
            <person name="Joannis T."/>
            <person name="Lombin L.H."/>
            <person name="Cattoli G."/>
        </authorList>
    </citation>
    <scope>NUCLEOTIDE SEQUENCE [LARGE SCALE GENOMIC DNA]</scope>
    <source>
        <strain evidence="2 3">NRS-1</strain>
    </source>
</reference>
<protein>
    <recommendedName>
        <fullName evidence="4">DUF2975 domain-containing protein</fullName>
    </recommendedName>
</protein>
<dbReference type="AlphaFoldDB" id="A0A1E5UBD4"/>
<feature type="transmembrane region" description="Helical" evidence="1">
    <location>
        <begin position="96"/>
        <end position="117"/>
    </location>
</feature>
<evidence type="ECO:0000256" key="1">
    <source>
        <dbReference type="SAM" id="Phobius"/>
    </source>
</evidence>
<dbReference type="EMBL" id="MKGI01000079">
    <property type="protein sequence ID" value="OEL10160.1"/>
    <property type="molecule type" value="Genomic_DNA"/>
</dbReference>
<organism evidence="2 3">
    <name type="scientific">Cloacibacterium normanense</name>
    <dbReference type="NCBI Taxonomy" id="237258"/>
    <lineage>
        <taxon>Bacteria</taxon>
        <taxon>Pseudomonadati</taxon>
        <taxon>Bacteroidota</taxon>
        <taxon>Flavobacteriia</taxon>
        <taxon>Flavobacteriales</taxon>
        <taxon>Weeksellaceae</taxon>
    </lineage>
</organism>
<gene>
    <name evidence="2" type="ORF">BHF72_0854</name>
</gene>
<dbReference type="Pfam" id="PF11188">
    <property type="entry name" value="DUF2975"/>
    <property type="match status" value="1"/>
</dbReference>
<feature type="transmembrane region" description="Helical" evidence="1">
    <location>
        <begin position="138"/>
        <end position="155"/>
    </location>
</feature>
<evidence type="ECO:0000313" key="3">
    <source>
        <dbReference type="Proteomes" id="UP000095601"/>
    </source>
</evidence>
<proteinExistence type="predicted"/>
<dbReference type="STRING" id="237258.SAMN04489756_103125"/>
<accession>A0A1E5UBD4</accession>
<name>A0A1E5UBD4_9FLAO</name>
<comment type="caution">
    <text evidence="2">The sequence shown here is derived from an EMBL/GenBank/DDBJ whole genome shotgun (WGS) entry which is preliminary data.</text>
</comment>
<evidence type="ECO:0000313" key="2">
    <source>
        <dbReference type="EMBL" id="OEL10160.1"/>
    </source>
</evidence>
<keyword evidence="1" id="KW-1133">Transmembrane helix</keyword>
<dbReference type="InterPro" id="IPR021354">
    <property type="entry name" value="DUF2975"/>
</dbReference>
<keyword evidence="1" id="KW-0812">Transmembrane</keyword>